<dbReference type="PANTHER" id="PTHR39515:SF2">
    <property type="entry name" value="HTH-TYPE TRANSCRIPTIONAL REGULATOR RV0880"/>
    <property type="match status" value="1"/>
</dbReference>
<dbReference type="PROSITE" id="PS50995">
    <property type="entry name" value="HTH_MARR_2"/>
    <property type="match status" value="1"/>
</dbReference>
<dbReference type="InterPro" id="IPR052526">
    <property type="entry name" value="HTH-type_Bedaq_tolerance"/>
</dbReference>
<dbReference type="PANTHER" id="PTHR39515">
    <property type="entry name" value="CONSERVED PROTEIN"/>
    <property type="match status" value="1"/>
</dbReference>
<dbReference type="SUPFAM" id="SSF46785">
    <property type="entry name" value="Winged helix' DNA-binding domain"/>
    <property type="match status" value="1"/>
</dbReference>
<dbReference type="InterPro" id="IPR036388">
    <property type="entry name" value="WH-like_DNA-bd_sf"/>
</dbReference>
<proteinExistence type="predicted"/>
<dbReference type="InterPro" id="IPR000835">
    <property type="entry name" value="HTH_MarR-typ"/>
</dbReference>
<accession>A0ABV3Y050</accession>
<dbReference type="SMART" id="SM00347">
    <property type="entry name" value="HTH_MARR"/>
    <property type="match status" value="1"/>
</dbReference>
<feature type="domain" description="HTH marR-type" evidence="1">
    <location>
        <begin position="1"/>
        <end position="139"/>
    </location>
</feature>
<comment type="caution">
    <text evidence="2">The sequence shown here is derived from an EMBL/GenBank/DDBJ whole genome shotgun (WGS) entry which is preliminary data.</text>
</comment>
<evidence type="ECO:0000313" key="2">
    <source>
        <dbReference type="EMBL" id="MEX6428336.1"/>
    </source>
</evidence>
<keyword evidence="3" id="KW-1185">Reference proteome</keyword>
<dbReference type="InterPro" id="IPR036390">
    <property type="entry name" value="WH_DNA-bd_sf"/>
</dbReference>
<dbReference type="RefSeq" id="WP_298404506.1">
    <property type="nucleotide sequence ID" value="NZ_JBFSHR010000001.1"/>
</dbReference>
<dbReference type="Gene3D" id="1.10.10.10">
    <property type="entry name" value="Winged helix-like DNA-binding domain superfamily/Winged helix DNA-binding domain"/>
    <property type="match status" value="1"/>
</dbReference>
<dbReference type="Pfam" id="PF01047">
    <property type="entry name" value="MarR"/>
    <property type="match status" value="1"/>
</dbReference>
<dbReference type="PRINTS" id="PR00598">
    <property type="entry name" value="HTHMARR"/>
</dbReference>
<organism evidence="2 3">
    <name type="scientific">Ferrimicrobium acidiphilum</name>
    <dbReference type="NCBI Taxonomy" id="121039"/>
    <lineage>
        <taxon>Bacteria</taxon>
        <taxon>Bacillati</taxon>
        <taxon>Actinomycetota</taxon>
        <taxon>Acidimicrobiia</taxon>
        <taxon>Acidimicrobiales</taxon>
        <taxon>Acidimicrobiaceae</taxon>
        <taxon>Ferrimicrobium</taxon>
    </lineage>
</organism>
<dbReference type="EMBL" id="JBFSHR010000001">
    <property type="protein sequence ID" value="MEX6428336.1"/>
    <property type="molecule type" value="Genomic_DNA"/>
</dbReference>
<evidence type="ECO:0000259" key="1">
    <source>
        <dbReference type="PROSITE" id="PS50995"/>
    </source>
</evidence>
<dbReference type="Proteomes" id="UP001560267">
    <property type="component" value="Unassembled WGS sequence"/>
</dbReference>
<reference evidence="2 3" key="1">
    <citation type="submission" date="2024-07" db="EMBL/GenBank/DDBJ databases">
        <title>Draft Genome Sequence of Ferrimicrobium acidiphilum Strain YE2023, Isolated from a Pulp of Bioleach Reactor.</title>
        <authorList>
            <person name="Elkina Y.A."/>
            <person name="Bulaeva A.G."/>
            <person name="Beletsky A.V."/>
            <person name="Mardanov A.V."/>
        </authorList>
    </citation>
    <scope>NUCLEOTIDE SEQUENCE [LARGE SCALE GENOMIC DNA]</scope>
    <source>
        <strain evidence="2 3">YE2023</strain>
    </source>
</reference>
<protein>
    <submittedName>
        <fullName evidence="2">MarR family transcriptional regulator</fullName>
    </submittedName>
</protein>
<name>A0ABV3Y050_9ACTN</name>
<gene>
    <name evidence="2" type="ORF">AB6A68_00555</name>
</gene>
<evidence type="ECO:0000313" key="3">
    <source>
        <dbReference type="Proteomes" id="UP001560267"/>
    </source>
</evidence>
<sequence>MQLNSESAQRRAIAEALLEIALFVIRQTSASREVSLSAAATLATLSRSGPCRITEIAEQERISQPTVTAMVMRLEQRGLVERGSDPADGRAVLVSITDAGRELLRRRRQTQVDQLSGLLDALDATEQSAVVTAIGALRRLANSAQVTGAPAA</sequence>